<dbReference type="GO" id="GO:0005975">
    <property type="term" value="P:carbohydrate metabolic process"/>
    <property type="evidence" value="ECO:0007669"/>
    <property type="project" value="InterPro"/>
</dbReference>
<evidence type="ECO:0000313" key="9">
    <source>
        <dbReference type="Proteomes" id="UP000663722"/>
    </source>
</evidence>
<dbReference type="CDD" id="cd02440">
    <property type="entry name" value="AdoMet_MTases"/>
    <property type="match status" value="1"/>
</dbReference>
<dbReference type="InterPro" id="IPR034391">
    <property type="entry name" value="AdoMet-like_SPASM_containing"/>
</dbReference>
<evidence type="ECO:0000256" key="1">
    <source>
        <dbReference type="ARBA" id="ARBA00001966"/>
    </source>
</evidence>
<dbReference type="CDD" id="cd01335">
    <property type="entry name" value="Radical_SAM"/>
    <property type="match status" value="1"/>
</dbReference>
<keyword evidence="5" id="KW-0408">Iron</keyword>
<reference evidence="8" key="1">
    <citation type="journal article" date="2021" name="Microb. Physiol.">
        <title>Proteogenomic Insights into the Physiology of Marine, Sulfate-Reducing, Filamentous Desulfonema limicola and Desulfonema magnum.</title>
        <authorList>
            <person name="Schnaars V."/>
            <person name="Wohlbrand L."/>
            <person name="Scheve S."/>
            <person name="Hinrichs C."/>
            <person name="Reinhardt R."/>
            <person name="Rabus R."/>
        </authorList>
    </citation>
    <scope>NUCLEOTIDE SEQUENCE</scope>
    <source>
        <strain evidence="8">4be13</strain>
    </source>
</reference>
<proteinExistence type="predicted"/>
<evidence type="ECO:0000256" key="5">
    <source>
        <dbReference type="ARBA" id="ARBA00023004"/>
    </source>
</evidence>
<dbReference type="Pfam" id="PF13186">
    <property type="entry name" value="SPASM"/>
    <property type="match status" value="1"/>
</dbReference>
<evidence type="ECO:0000256" key="4">
    <source>
        <dbReference type="ARBA" id="ARBA00022723"/>
    </source>
</evidence>
<evidence type="ECO:0000256" key="6">
    <source>
        <dbReference type="ARBA" id="ARBA00023014"/>
    </source>
</evidence>
<evidence type="ECO:0000259" key="7">
    <source>
        <dbReference type="PROSITE" id="PS51918"/>
    </source>
</evidence>
<keyword evidence="6" id="KW-0411">Iron-sulfur</keyword>
<dbReference type="SUPFAM" id="SSF48208">
    <property type="entry name" value="Six-hairpin glycosidases"/>
    <property type="match status" value="1"/>
</dbReference>
<dbReference type="Pfam" id="PF04055">
    <property type="entry name" value="Radical_SAM"/>
    <property type="match status" value="1"/>
</dbReference>
<dbReference type="InterPro" id="IPR007197">
    <property type="entry name" value="rSAM"/>
</dbReference>
<dbReference type="Gene3D" id="1.50.10.20">
    <property type="match status" value="1"/>
</dbReference>
<dbReference type="Pfam" id="PF08241">
    <property type="entry name" value="Methyltransf_11"/>
    <property type="match status" value="1"/>
</dbReference>
<organism evidence="8 9">
    <name type="scientific">Desulfonema magnum</name>
    <dbReference type="NCBI Taxonomy" id="45655"/>
    <lineage>
        <taxon>Bacteria</taxon>
        <taxon>Pseudomonadati</taxon>
        <taxon>Thermodesulfobacteriota</taxon>
        <taxon>Desulfobacteria</taxon>
        <taxon>Desulfobacterales</taxon>
        <taxon>Desulfococcaceae</taxon>
        <taxon>Desulfonema</taxon>
    </lineage>
</organism>
<dbReference type="InterPro" id="IPR008928">
    <property type="entry name" value="6-hairpin_glycosidase_sf"/>
</dbReference>
<accession>A0A975BN14</accession>
<dbReference type="Gene3D" id="1.25.40.10">
    <property type="entry name" value="Tetratricopeptide repeat domain"/>
    <property type="match status" value="2"/>
</dbReference>
<dbReference type="CDD" id="cd21109">
    <property type="entry name" value="SPASM"/>
    <property type="match status" value="1"/>
</dbReference>
<dbReference type="InterPro" id="IPR058240">
    <property type="entry name" value="rSAM_sf"/>
</dbReference>
<dbReference type="PROSITE" id="PS51918">
    <property type="entry name" value="RADICAL_SAM"/>
    <property type="match status" value="1"/>
</dbReference>
<dbReference type="SUPFAM" id="SSF53335">
    <property type="entry name" value="S-adenosyl-L-methionine-dependent methyltransferases"/>
    <property type="match status" value="1"/>
</dbReference>
<keyword evidence="3" id="KW-0949">S-adenosyl-L-methionine</keyword>
<gene>
    <name evidence="8" type="ORF">dnm_039500</name>
</gene>
<dbReference type="EMBL" id="CP061800">
    <property type="protein sequence ID" value="QTA87910.1"/>
    <property type="molecule type" value="Genomic_DNA"/>
</dbReference>
<dbReference type="PANTHER" id="PTHR11228:SF7">
    <property type="entry name" value="PQQA PEPTIDE CYCLASE"/>
    <property type="match status" value="1"/>
</dbReference>
<dbReference type="Gene3D" id="3.40.50.150">
    <property type="entry name" value="Vaccinia Virus protein VP39"/>
    <property type="match status" value="1"/>
</dbReference>
<dbReference type="InterPro" id="IPR023885">
    <property type="entry name" value="4Fe4S-binding_SPASM_dom"/>
</dbReference>
<keyword evidence="2" id="KW-0004">4Fe-4S</keyword>
<dbReference type="SFLD" id="SFLDS00029">
    <property type="entry name" value="Radical_SAM"/>
    <property type="match status" value="1"/>
</dbReference>
<dbReference type="InterPro" id="IPR011990">
    <property type="entry name" value="TPR-like_helical_dom_sf"/>
</dbReference>
<dbReference type="InterPro" id="IPR013785">
    <property type="entry name" value="Aldolase_TIM"/>
</dbReference>
<dbReference type="GO" id="GO:0008757">
    <property type="term" value="F:S-adenosylmethionine-dependent methyltransferase activity"/>
    <property type="evidence" value="ECO:0007669"/>
    <property type="project" value="InterPro"/>
</dbReference>
<evidence type="ECO:0000256" key="3">
    <source>
        <dbReference type="ARBA" id="ARBA00022691"/>
    </source>
</evidence>
<dbReference type="InterPro" id="IPR050377">
    <property type="entry name" value="Radical_SAM_PqqE_MftC-like"/>
</dbReference>
<dbReference type="PANTHER" id="PTHR11228">
    <property type="entry name" value="RADICAL SAM DOMAIN PROTEIN"/>
    <property type="match status" value="1"/>
</dbReference>
<dbReference type="SFLD" id="SFLDG01067">
    <property type="entry name" value="SPASM/twitch_domain_containing"/>
    <property type="match status" value="1"/>
</dbReference>
<keyword evidence="9" id="KW-1185">Reference proteome</keyword>
<dbReference type="GO" id="GO:0046872">
    <property type="term" value="F:metal ion binding"/>
    <property type="evidence" value="ECO:0007669"/>
    <property type="project" value="UniProtKB-KW"/>
</dbReference>
<dbReference type="Proteomes" id="UP000663722">
    <property type="component" value="Chromosome"/>
</dbReference>
<comment type="cofactor">
    <cofactor evidence="1">
        <name>[4Fe-4S] cluster</name>
        <dbReference type="ChEBI" id="CHEBI:49883"/>
    </cofactor>
</comment>
<dbReference type="Gene3D" id="3.20.20.70">
    <property type="entry name" value="Aldolase class I"/>
    <property type="match status" value="1"/>
</dbReference>
<keyword evidence="4" id="KW-0479">Metal-binding</keyword>
<dbReference type="SFLD" id="SFLDG01387">
    <property type="entry name" value="BtrN-like_SPASM_domain_contain"/>
    <property type="match status" value="1"/>
</dbReference>
<name>A0A975BN14_9BACT</name>
<feature type="domain" description="Radical SAM core" evidence="7">
    <location>
        <begin position="532"/>
        <end position="760"/>
    </location>
</feature>
<dbReference type="InterPro" id="IPR013216">
    <property type="entry name" value="Methyltransf_11"/>
</dbReference>
<evidence type="ECO:0000256" key="2">
    <source>
        <dbReference type="ARBA" id="ARBA00022485"/>
    </source>
</evidence>
<evidence type="ECO:0000313" key="8">
    <source>
        <dbReference type="EMBL" id="QTA87910.1"/>
    </source>
</evidence>
<dbReference type="SUPFAM" id="SSF102114">
    <property type="entry name" value="Radical SAM enzymes"/>
    <property type="match status" value="1"/>
</dbReference>
<sequence length="1545" mass="176672">MPPKIVLILNHAEREIKTVEKVRSAIQKINPQAEVHILEYRDPDFAIKTLDINPHIIMTFPFTAISTSYSFYILKHALNCVLICFRAEGLIIGDTSILIEALVGLEKYGNNFIDYEVFWGRNPAQLVGNALLERNKVSSIDRIKYFGCPFFEDYTGPVRNVEKVLSSHIRSKLGQYQKEKILLFVTGFSYADYSPQEIIGCGDQVDRNAENAQEEFEDMLLVVERTKKLRQMWIDSIIKNALNYPELLFIIKTHPQENAHYKSKNLNPYSAFQDYKNILLIIENIPFSSIIHECGILFHYASTTMLEAYLSKIPSVCIYSKELRKIHCKRLDFPNELEIYSTTSVDIGDIPSLISSHVAEPIQFKRNESVEKYLEDQINLKIGENYNPSERIAHFLLSLIDKKEKAQEISPDDKYLINSIRTNWPGQKIIRDLINKGISKIQNNEFQDALTTYLDKTLKLAQAGQLKVQKLQYFRSICLGNMGLIDDAITAIKQELADNPDDSQAQDLYRQLQSVPQEKKKNETQYPEEFTRLIPETFAVETILGCDLKCPECAVGGDFVTRKKGWMQFDQFKIIADKIRPFCKHLYLHIWGEPMLNKDIFKMIEYASAFTSTNISTNGKSMTEEKAERLIRSGVTDIIVSIDGVSQEVYEKYRVGGRVEKAVEALKMLQHFNQKYGNKVHIMPQFIVMKHNHHEMNGFRNLSESLGLRPLFKSPYIRDPNSHFSASDDPRFQRPCYPDMASLRAAMCECDSVRKAFNILVDGSVVACCHDYEKFTFFGNMFEQDVMGIWNSEKYKKFRWNVMSGKAPKFCRERCMSYFLEHPEQALTDEHKDQVLAENPGKTELHKQDGLKINLCSGSIKLEGYVNIDIFSGSDIILDLEKDLLPFPDNSADIVACISAINYFSRQRASEIIKDVHRVLKPGGIARFGTQDLHILAKEYLKKDSEFYSQKLPDGRNRFPGKTIGDKFNEFFYGFQSGNKHCKYVYDFESLKVLFEEAGFSFIEQKNYRESLIPQVAQLDNRPEQMFFLEAIKDKTNSAVSNAEITRVLNEIKSSVQERKTEASALDSMRNQAFRLWETNEKERAWQLLLKVLELQPDDRQTVLKCAEILGSLNKFEDLLKLCTSFLNLKPDDAEIRRIAGEAQNRVKENSPDSNGLEQRRLELRKFNEFSNAVHPDETHLSACMQWLIKAQDVNTGGGVSAAYHMDSQRWDVDYPETTGYIIPTFLCYSKLTGDASYRKRAIDMGNWEIAIQSPEGGAGEPVGVYGLRPRVFNTGQVIIGWVALYAETGDQKYLQAARKAADWIMENQDPDGKWTKSTYSGPKAYKSRVAWALLELYGVSKEEKYRIAVERSVNWIFSQASANAWFANNSLSDPGKPWTHLVGYVLVGLMEIYRLNINNPQFKNVLNLLHHAAKNISMFYAKLKEATQQGYFSTLPGTLDSNWSSSDNWSCVTGNAQIEFFMRRMSKYTNDPSLKSSADMLLNDLKMFHLLGSVTDPNISGGLAGSCPVGGPYLGYSIPNWGVKFFADSLLQRLLPEQEQKYLG</sequence>
<protein>
    <submittedName>
        <fullName evidence="8">Radical SAM domain-containing protein</fullName>
    </submittedName>
</protein>
<dbReference type="SUPFAM" id="SSF48452">
    <property type="entry name" value="TPR-like"/>
    <property type="match status" value="1"/>
</dbReference>
<dbReference type="InterPro" id="IPR029063">
    <property type="entry name" value="SAM-dependent_MTases_sf"/>
</dbReference>
<dbReference type="KEGG" id="dmm:dnm_039500"/>
<dbReference type="GO" id="GO:0051536">
    <property type="term" value="F:iron-sulfur cluster binding"/>
    <property type="evidence" value="ECO:0007669"/>
    <property type="project" value="UniProtKB-KW"/>
</dbReference>